<dbReference type="Proteomes" id="UP000054270">
    <property type="component" value="Unassembled WGS sequence"/>
</dbReference>
<name>A0A0D2Q7T1_HYPSF</name>
<reference evidence="2" key="1">
    <citation type="submission" date="2014-04" db="EMBL/GenBank/DDBJ databases">
        <title>Evolutionary Origins and Diversification of the Mycorrhizal Mutualists.</title>
        <authorList>
            <consortium name="DOE Joint Genome Institute"/>
            <consortium name="Mycorrhizal Genomics Consortium"/>
            <person name="Kohler A."/>
            <person name="Kuo A."/>
            <person name="Nagy L.G."/>
            <person name="Floudas D."/>
            <person name="Copeland A."/>
            <person name="Barry K.W."/>
            <person name="Cichocki N."/>
            <person name="Veneault-Fourrey C."/>
            <person name="LaButti K."/>
            <person name="Lindquist E.A."/>
            <person name="Lipzen A."/>
            <person name="Lundell T."/>
            <person name="Morin E."/>
            <person name="Murat C."/>
            <person name="Riley R."/>
            <person name="Ohm R."/>
            <person name="Sun H."/>
            <person name="Tunlid A."/>
            <person name="Henrissat B."/>
            <person name="Grigoriev I.V."/>
            <person name="Hibbett D.S."/>
            <person name="Martin F."/>
        </authorList>
    </citation>
    <scope>NUCLEOTIDE SEQUENCE [LARGE SCALE GENOMIC DNA]</scope>
    <source>
        <strain evidence="2">FD-334 SS-4</strain>
    </source>
</reference>
<evidence type="ECO:0000313" key="2">
    <source>
        <dbReference type="Proteomes" id="UP000054270"/>
    </source>
</evidence>
<proteinExistence type="predicted"/>
<protein>
    <submittedName>
        <fullName evidence="1">Uncharacterized protein</fullName>
    </submittedName>
</protein>
<dbReference type="EMBL" id="KN817523">
    <property type="protein sequence ID" value="KJA27770.1"/>
    <property type="molecule type" value="Genomic_DNA"/>
</dbReference>
<evidence type="ECO:0000313" key="1">
    <source>
        <dbReference type="EMBL" id="KJA27770.1"/>
    </source>
</evidence>
<dbReference type="AlphaFoldDB" id="A0A0D2Q7T1"/>
<sequence>MDPTTAATVAVLRAASARPLAFDAMVLSPGPRPSEEAARCLHELAEAAQEMAAARACSSALVNGSESDDTGDVAFWLGPGDYGSAAKVLGALGIAADATPTAVEPLGGKFSFRIEGADARVVVFLVREIAGGWGGLAGVGTWT</sequence>
<keyword evidence="2" id="KW-1185">Reference proteome</keyword>
<gene>
    <name evidence="1" type="ORF">HYPSUDRAFT_197930</name>
</gene>
<organism evidence="1 2">
    <name type="scientific">Hypholoma sublateritium (strain FD-334 SS-4)</name>
    <dbReference type="NCBI Taxonomy" id="945553"/>
    <lineage>
        <taxon>Eukaryota</taxon>
        <taxon>Fungi</taxon>
        <taxon>Dikarya</taxon>
        <taxon>Basidiomycota</taxon>
        <taxon>Agaricomycotina</taxon>
        <taxon>Agaricomycetes</taxon>
        <taxon>Agaricomycetidae</taxon>
        <taxon>Agaricales</taxon>
        <taxon>Agaricineae</taxon>
        <taxon>Strophariaceae</taxon>
        <taxon>Hypholoma</taxon>
    </lineage>
</organism>
<accession>A0A0D2Q7T1</accession>
<dbReference type="OrthoDB" id="10261040at2759"/>